<dbReference type="GO" id="GO:0006357">
    <property type="term" value="P:regulation of transcription by RNA polymerase II"/>
    <property type="evidence" value="ECO:0007669"/>
    <property type="project" value="TreeGrafter"/>
</dbReference>
<dbReference type="WBParaSite" id="SBAD_0000177101-mRNA-1">
    <property type="protein sequence ID" value="SBAD_0000177101-mRNA-1"/>
    <property type="gene ID" value="SBAD_0000177101"/>
</dbReference>
<evidence type="ECO:0000256" key="6">
    <source>
        <dbReference type="ARBA" id="ARBA00023242"/>
    </source>
</evidence>
<accession>A0A183IDI9</accession>
<evidence type="ECO:0000256" key="7">
    <source>
        <dbReference type="ARBA" id="ARBA00031961"/>
    </source>
</evidence>
<dbReference type="GO" id="GO:0005667">
    <property type="term" value="C:transcription regulator complex"/>
    <property type="evidence" value="ECO:0007669"/>
    <property type="project" value="TreeGrafter"/>
</dbReference>
<keyword evidence="4" id="KW-0805">Transcription regulation</keyword>
<evidence type="ECO:0000256" key="4">
    <source>
        <dbReference type="ARBA" id="ARBA00023015"/>
    </source>
</evidence>
<comment type="similarity">
    <text evidence="2">Belongs to the Mediator complex subunit 23 family.</text>
</comment>
<dbReference type="OrthoDB" id="6411680at2759"/>
<evidence type="ECO:0000256" key="5">
    <source>
        <dbReference type="ARBA" id="ARBA00023163"/>
    </source>
</evidence>
<keyword evidence="6" id="KW-0539">Nucleus</keyword>
<dbReference type="GO" id="GO:0010628">
    <property type="term" value="P:positive regulation of gene expression"/>
    <property type="evidence" value="ECO:0007669"/>
    <property type="project" value="TreeGrafter"/>
</dbReference>
<gene>
    <name evidence="8" type="ORF">SBAD_LOCUS1683</name>
</gene>
<organism evidence="10">
    <name type="scientific">Soboliphyme baturini</name>
    <dbReference type="NCBI Taxonomy" id="241478"/>
    <lineage>
        <taxon>Eukaryota</taxon>
        <taxon>Metazoa</taxon>
        <taxon>Ecdysozoa</taxon>
        <taxon>Nematoda</taxon>
        <taxon>Enoplea</taxon>
        <taxon>Dorylaimia</taxon>
        <taxon>Dioctophymatida</taxon>
        <taxon>Dioctophymatoidea</taxon>
        <taxon>Soboliphymatidae</taxon>
        <taxon>Soboliphyme</taxon>
    </lineage>
</organism>
<dbReference type="GO" id="GO:0016592">
    <property type="term" value="C:mediator complex"/>
    <property type="evidence" value="ECO:0007669"/>
    <property type="project" value="TreeGrafter"/>
</dbReference>
<reference evidence="8 9" key="2">
    <citation type="submission" date="2018-11" db="EMBL/GenBank/DDBJ databases">
        <authorList>
            <consortium name="Pathogen Informatics"/>
        </authorList>
    </citation>
    <scope>NUCLEOTIDE SEQUENCE [LARGE SCALE GENOMIC DNA]</scope>
</reference>
<dbReference type="PANTHER" id="PTHR12691:SF10">
    <property type="entry name" value="MEDIATOR OF RNA POLYMERASE II TRANSCRIPTION SUBUNIT 23"/>
    <property type="match status" value="1"/>
</dbReference>
<dbReference type="AlphaFoldDB" id="A0A183IDI9"/>
<evidence type="ECO:0000256" key="2">
    <source>
        <dbReference type="ARBA" id="ARBA00010222"/>
    </source>
</evidence>
<evidence type="ECO:0000256" key="1">
    <source>
        <dbReference type="ARBA" id="ARBA00004123"/>
    </source>
</evidence>
<dbReference type="Pfam" id="PF11573">
    <property type="entry name" value="Med23"/>
    <property type="match status" value="1"/>
</dbReference>
<protein>
    <recommendedName>
        <fullName evidence="3">Mediator of RNA polymerase II transcription subunit 23</fullName>
    </recommendedName>
    <alternativeName>
        <fullName evidence="7">Mediator complex subunit 23</fullName>
    </alternativeName>
</protein>
<evidence type="ECO:0000313" key="10">
    <source>
        <dbReference type="WBParaSite" id="SBAD_0000177101-mRNA-1"/>
    </source>
</evidence>
<evidence type="ECO:0000313" key="9">
    <source>
        <dbReference type="Proteomes" id="UP000270296"/>
    </source>
</evidence>
<proteinExistence type="inferred from homology"/>
<evidence type="ECO:0000256" key="3">
    <source>
        <dbReference type="ARBA" id="ARBA00019696"/>
    </source>
</evidence>
<sequence>MDSTRAEIENRIRCIFAELTKVNLLCTCFEDVTARGSPQVEKEKLNNAVNELSMLWRSLPQGGVRDTLKLILEQSIPVHLRPPQRDLAELAEAYIQHICSREANLLPAYFVINEIKKMFPDVRCFSHWMLYNLANSAFKRPKSQLNSELRLADMYTKVIDSFRPLAQMVSVSDITAFFTNFNANTLDNILLDILKNILMAEWRISENVSRNSIVDDLTTIFGHVMNSTIFKFKNNTYNLTCGVPMRFPEKMRCPMLEEMVLSIILEVMFEIEKDSSRQHRYIWQILATELVYMVVQQMISFTRLVQQLHQKVR</sequence>
<dbReference type="InterPro" id="IPR021629">
    <property type="entry name" value="Mediator_Med23"/>
</dbReference>
<dbReference type="EMBL" id="UZAM01006912">
    <property type="protein sequence ID" value="VDO95143.1"/>
    <property type="molecule type" value="Genomic_DNA"/>
</dbReference>
<keyword evidence="9" id="KW-1185">Reference proteome</keyword>
<keyword evidence="5" id="KW-0804">Transcription</keyword>
<dbReference type="Proteomes" id="UP000270296">
    <property type="component" value="Unassembled WGS sequence"/>
</dbReference>
<name>A0A183IDI9_9BILA</name>
<comment type="subcellular location">
    <subcellularLocation>
        <location evidence="1">Nucleus</location>
    </subcellularLocation>
</comment>
<reference evidence="10" key="1">
    <citation type="submission" date="2016-06" db="UniProtKB">
        <authorList>
            <consortium name="WormBaseParasite"/>
        </authorList>
    </citation>
    <scope>IDENTIFICATION</scope>
</reference>
<dbReference type="PANTHER" id="PTHR12691">
    <property type="entry name" value="MEDIATOR OF RNA POLYMERASE II TRANSCRIPTION SUBUNIT 23"/>
    <property type="match status" value="1"/>
</dbReference>
<evidence type="ECO:0000313" key="8">
    <source>
        <dbReference type="EMBL" id="VDO95143.1"/>
    </source>
</evidence>